<feature type="signal peptide" evidence="5">
    <location>
        <begin position="1"/>
        <end position="23"/>
    </location>
</feature>
<proteinExistence type="inferred from homology"/>
<dbReference type="PROSITE" id="PS51257">
    <property type="entry name" value="PROKAR_LIPOPROTEIN"/>
    <property type="match status" value="1"/>
</dbReference>
<gene>
    <name evidence="6" type="ORF">IDH45_15305</name>
</gene>
<protein>
    <submittedName>
        <fullName evidence="6">Extracellular solute-binding protein</fullName>
    </submittedName>
</protein>
<evidence type="ECO:0000256" key="1">
    <source>
        <dbReference type="ARBA" id="ARBA00004196"/>
    </source>
</evidence>
<dbReference type="EMBL" id="JACXJA010000019">
    <property type="protein sequence ID" value="MBD2863359.1"/>
    <property type="molecule type" value="Genomic_DNA"/>
</dbReference>
<reference evidence="6" key="1">
    <citation type="submission" date="2020-09" db="EMBL/GenBank/DDBJ databases">
        <title>A novel bacterium of genus Paenibacillus, isolated from South China Sea.</title>
        <authorList>
            <person name="Huang H."/>
            <person name="Mo K."/>
            <person name="Hu Y."/>
        </authorList>
    </citation>
    <scope>NUCLEOTIDE SEQUENCE</scope>
    <source>
        <strain evidence="6">IB182363</strain>
    </source>
</reference>
<feature type="chain" id="PRO_5039511245" evidence="5">
    <location>
        <begin position="24"/>
        <end position="429"/>
    </location>
</feature>
<dbReference type="Proteomes" id="UP000639396">
    <property type="component" value="Unassembled WGS sequence"/>
</dbReference>
<keyword evidence="7" id="KW-1185">Reference proteome</keyword>
<dbReference type="PANTHER" id="PTHR43649:SF31">
    <property type="entry name" value="SN-GLYCEROL-3-PHOSPHATE-BINDING PERIPLASMIC PROTEIN UGPB"/>
    <property type="match status" value="1"/>
</dbReference>
<evidence type="ECO:0000256" key="3">
    <source>
        <dbReference type="ARBA" id="ARBA00022448"/>
    </source>
</evidence>
<organism evidence="6 7">
    <name type="scientific">Paenibacillus oceani</name>
    <dbReference type="NCBI Taxonomy" id="2772510"/>
    <lineage>
        <taxon>Bacteria</taxon>
        <taxon>Bacillati</taxon>
        <taxon>Bacillota</taxon>
        <taxon>Bacilli</taxon>
        <taxon>Bacillales</taxon>
        <taxon>Paenibacillaceae</taxon>
        <taxon>Paenibacillus</taxon>
    </lineage>
</organism>
<accession>A0A927H1D1</accession>
<name>A0A927H1D1_9BACL</name>
<evidence type="ECO:0000256" key="4">
    <source>
        <dbReference type="ARBA" id="ARBA00022729"/>
    </source>
</evidence>
<dbReference type="Pfam" id="PF01547">
    <property type="entry name" value="SBP_bac_1"/>
    <property type="match status" value="1"/>
</dbReference>
<dbReference type="AlphaFoldDB" id="A0A927H1D1"/>
<keyword evidence="4 5" id="KW-0732">Signal</keyword>
<evidence type="ECO:0000256" key="5">
    <source>
        <dbReference type="SAM" id="SignalP"/>
    </source>
</evidence>
<comment type="subcellular location">
    <subcellularLocation>
        <location evidence="1">Cell envelope</location>
    </subcellularLocation>
</comment>
<dbReference type="InterPro" id="IPR006059">
    <property type="entry name" value="SBP"/>
</dbReference>
<comment type="caution">
    <text evidence="6">The sequence shown here is derived from an EMBL/GenBank/DDBJ whole genome shotgun (WGS) entry which is preliminary data.</text>
</comment>
<dbReference type="RefSeq" id="WP_190928991.1">
    <property type="nucleotide sequence ID" value="NZ_JACXJA010000019.1"/>
</dbReference>
<dbReference type="PANTHER" id="PTHR43649">
    <property type="entry name" value="ARABINOSE-BINDING PROTEIN-RELATED"/>
    <property type="match status" value="1"/>
</dbReference>
<dbReference type="InterPro" id="IPR050490">
    <property type="entry name" value="Bact_solute-bd_prot1"/>
</dbReference>
<keyword evidence="3" id="KW-0813">Transport</keyword>
<dbReference type="GO" id="GO:0030313">
    <property type="term" value="C:cell envelope"/>
    <property type="evidence" value="ECO:0007669"/>
    <property type="project" value="UniProtKB-SubCell"/>
</dbReference>
<evidence type="ECO:0000313" key="7">
    <source>
        <dbReference type="Proteomes" id="UP000639396"/>
    </source>
</evidence>
<evidence type="ECO:0000313" key="6">
    <source>
        <dbReference type="EMBL" id="MBD2863359.1"/>
    </source>
</evidence>
<comment type="similarity">
    <text evidence="2">Belongs to the bacterial solute-binding protein 1 family.</text>
</comment>
<dbReference type="Gene3D" id="3.40.190.10">
    <property type="entry name" value="Periplasmic binding protein-like II"/>
    <property type="match status" value="1"/>
</dbReference>
<dbReference type="SUPFAM" id="SSF53850">
    <property type="entry name" value="Periplasmic binding protein-like II"/>
    <property type="match status" value="1"/>
</dbReference>
<sequence>MRRKRFVFFLSAFVIVFAGCSNSQQPTDVSVKPAEKPLDPVKIRVHQLGGYFTDQDFNELIAEPVKKKYPHLTVEMDKTTEDLPELLSKGESIDFLVTYHGRLTAYKDLGVYLDLLPLAKQYNFDLGRFDQGALDTIIANSEKGELYALPYANNLNALYYNKDIFDKFGVPYPKDGMLWEDAIELAKKVTRKDNDIQYRGIEVDDLNRLLFPLSLNIIDQKTDKVLVNSDPYKRAFDIGKQIYSIPGNEFIGGSPIDRFLKDKTVAMIPTINLFLRLRQTPDLNWDVAQFPSYKEKPDTYGMYDLHCMIPMAMSKNRDDQMRVLEVLFSEEVQTVMSRKSAKLSVMKDPKFRQAFGQDLPELKGKHIEGVFKSKSAAAPPNSNYYSKAYSLLTAEYTNAVKNVKDVNTALRDAEEQIRQHIVTEKGKGN</sequence>
<evidence type="ECO:0000256" key="2">
    <source>
        <dbReference type="ARBA" id="ARBA00008520"/>
    </source>
</evidence>